<dbReference type="AlphaFoldDB" id="A0A0D6LDC4"/>
<dbReference type="Proteomes" id="UP000054495">
    <property type="component" value="Unassembled WGS sequence"/>
</dbReference>
<dbReference type="EMBL" id="KE125246">
    <property type="protein sequence ID" value="EPB69869.1"/>
    <property type="molecule type" value="Genomic_DNA"/>
</dbReference>
<keyword evidence="2" id="KW-1185">Reference proteome</keyword>
<evidence type="ECO:0000313" key="1">
    <source>
        <dbReference type="EMBL" id="EPB69869.1"/>
    </source>
</evidence>
<protein>
    <submittedName>
        <fullName evidence="1">Uncharacterized protein</fullName>
    </submittedName>
</protein>
<reference evidence="1 2" key="1">
    <citation type="submission" date="2013-05" db="EMBL/GenBank/DDBJ databases">
        <title>Draft genome of the parasitic nematode Anyclostoma ceylanicum.</title>
        <authorList>
            <person name="Mitreva M."/>
        </authorList>
    </citation>
    <scope>NUCLEOTIDE SEQUENCE [LARGE SCALE GENOMIC DNA]</scope>
</reference>
<proteinExistence type="predicted"/>
<sequence>MGQQHSGFVVEIASPRLGRFQQSTPCKDNNGKLSGIAEAVRRHCPICGDVSLSPERQRNVKSLLYESGNS</sequence>
<name>A0A0D6LDC4_9BILA</name>
<organism evidence="1 2">
    <name type="scientific">Ancylostoma ceylanicum</name>
    <dbReference type="NCBI Taxonomy" id="53326"/>
    <lineage>
        <taxon>Eukaryota</taxon>
        <taxon>Metazoa</taxon>
        <taxon>Ecdysozoa</taxon>
        <taxon>Nematoda</taxon>
        <taxon>Chromadorea</taxon>
        <taxon>Rhabditida</taxon>
        <taxon>Rhabditina</taxon>
        <taxon>Rhabditomorpha</taxon>
        <taxon>Strongyloidea</taxon>
        <taxon>Ancylostomatidae</taxon>
        <taxon>Ancylostomatinae</taxon>
        <taxon>Ancylostoma</taxon>
    </lineage>
</organism>
<evidence type="ECO:0000313" key="2">
    <source>
        <dbReference type="Proteomes" id="UP000054495"/>
    </source>
</evidence>
<gene>
    <name evidence="1" type="ORF">ANCCEY_11043</name>
</gene>
<accession>A0A0D6LDC4</accession>